<gene>
    <name evidence="4" type="ORF">SAMN04244559_00318</name>
</gene>
<dbReference type="Pfam" id="PF03981">
    <property type="entry name" value="Ubiq_cyt_C_chap"/>
    <property type="match status" value="1"/>
</dbReference>
<comment type="similarity">
    <text evidence="2">Belongs to the UPF0174 family.</text>
</comment>
<dbReference type="AlphaFoldDB" id="A0A1H6GVG4"/>
<keyword evidence="5" id="KW-1185">Reference proteome</keyword>
<proteinExistence type="inferred from homology"/>
<dbReference type="InterPro" id="IPR021150">
    <property type="entry name" value="Ubiq_cyt_c_chap"/>
</dbReference>
<dbReference type="EMBL" id="FNWO01000001">
    <property type="protein sequence ID" value="SEH25843.1"/>
    <property type="molecule type" value="Genomic_DNA"/>
</dbReference>
<sequence>MMPLRRFLDGRRRRRAAHSLYTTIIEQARQPDFYLHRHVPDSLDGRFDLIVLHAFLVMRGLGRIDGAGRDEAREVSQELFDLMFADMEQNLRELGVSDMAVGKRVKHMAQAFYGRVAAYDKGLGEDGAALEDALLRNLFGTADAAPPQAVLAEMAAYLRRQDGAMADAGAGLVEGRVRFAPLAEAAQ</sequence>
<dbReference type="Proteomes" id="UP000182983">
    <property type="component" value="Unassembled WGS sequence"/>
</dbReference>
<evidence type="ECO:0000256" key="2">
    <source>
        <dbReference type="ARBA" id="ARBA00006436"/>
    </source>
</evidence>
<reference evidence="5" key="1">
    <citation type="submission" date="2016-10" db="EMBL/GenBank/DDBJ databases">
        <authorList>
            <person name="Varghese N."/>
            <person name="Submissions S."/>
        </authorList>
    </citation>
    <scope>NUCLEOTIDE SEQUENCE [LARGE SCALE GENOMIC DNA]</scope>
    <source>
        <strain evidence="5">DSM 13234</strain>
    </source>
</reference>
<evidence type="ECO:0000256" key="1">
    <source>
        <dbReference type="ARBA" id="ARBA00006407"/>
    </source>
</evidence>
<feature type="domain" description="Ubiquinol-cytochrome c chaperone" evidence="3">
    <location>
        <begin position="36"/>
        <end position="167"/>
    </location>
</feature>
<evidence type="ECO:0000313" key="4">
    <source>
        <dbReference type="EMBL" id="SEH25843.1"/>
    </source>
</evidence>
<evidence type="ECO:0000259" key="3">
    <source>
        <dbReference type="Pfam" id="PF03981"/>
    </source>
</evidence>
<protein>
    <submittedName>
        <fullName evidence="4">Cytochrome b pre-mRNA-processing protein 3</fullName>
    </submittedName>
</protein>
<dbReference type="PANTHER" id="PTHR12184">
    <property type="entry name" value="UBIQUINOL-CYTOCHROME C REDUCTASE COMPLEX ASSEMBLY FACTOR 1 FAMILY MEMBER"/>
    <property type="match status" value="1"/>
</dbReference>
<dbReference type="PANTHER" id="PTHR12184:SF1">
    <property type="entry name" value="UBIQUINOL-CYTOCHROME-C REDUCTASE COMPLEX ASSEMBLY FACTOR 1"/>
    <property type="match status" value="1"/>
</dbReference>
<organism evidence="4 5">
    <name type="scientific">Magnetospirillum fulvum</name>
    <name type="common">Rhodospirillum fulvum</name>
    <dbReference type="NCBI Taxonomy" id="1082"/>
    <lineage>
        <taxon>Bacteria</taxon>
        <taxon>Pseudomonadati</taxon>
        <taxon>Pseudomonadota</taxon>
        <taxon>Alphaproteobacteria</taxon>
        <taxon>Rhodospirillales</taxon>
        <taxon>Rhodospirillaceae</taxon>
        <taxon>Magnetospirillum</taxon>
    </lineage>
</organism>
<dbReference type="RefSeq" id="WP_244511017.1">
    <property type="nucleotide sequence ID" value="NZ_FNWO01000001.1"/>
</dbReference>
<name>A0A1H6GVG4_MAGFU</name>
<accession>A0A1H6GVG4</accession>
<evidence type="ECO:0000313" key="5">
    <source>
        <dbReference type="Proteomes" id="UP000182983"/>
    </source>
</evidence>
<dbReference type="InterPro" id="IPR007129">
    <property type="entry name" value="Ubiqinol_cyt_c_chaperone_CPB3"/>
</dbReference>
<comment type="similarity">
    <text evidence="1">Belongs to the CBP3 family.</text>
</comment>